<dbReference type="SUPFAM" id="SSF51338">
    <property type="entry name" value="Composite domain of metallo-dependent hydrolases"/>
    <property type="match status" value="1"/>
</dbReference>
<dbReference type="EMBL" id="SGPJ01000064">
    <property type="protein sequence ID" value="THG99931.1"/>
    <property type="molecule type" value="Genomic_DNA"/>
</dbReference>
<reference evidence="3 4" key="1">
    <citation type="submission" date="2019-02" db="EMBL/GenBank/DDBJ databases">
        <title>Genome sequencing of the rare red list fungi Phlebia centrifuga.</title>
        <authorList>
            <person name="Buettner E."/>
            <person name="Kellner H."/>
        </authorList>
    </citation>
    <scope>NUCLEOTIDE SEQUENCE [LARGE SCALE GENOMIC DNA]</scope>
    <source>
        <strain evidence="3 4">DSM 108282</strain>
    </source>
</reference>
<evidence type="ECO:0000256" key="1">
    <source>
        <dbReference type="SAM" id="Phobius"/>
    </source>
</evidence>
<keyword evidence="1" id="KW-0472">Membrane</keyword>
<dbReference type="Proteomes" id="UP000309038">
    <property type="component" value="Unassembled WGS sequence"/>
</dbReference>
<feature type="transmembrane region" description="Helical" evidence="1">
    <location>
        <begin position="21"/>
        <end position="42"/>
    </location>
</feature>
<name>A0A4S4KN18_9APHY</name>
<proteinExistence type="predicted"/>
<keyword evidence="1" id="KW-1133">Transmembrane helix</keyword>
<feature type="domain" description="Amidohydrolase-related" evidence="2">
    <location>
        <begin position="425"/>
        <end position="514"/>
    </location>
</feature>
<evidence type="ECO:0000259" key="2">
    <source>
        <dbReference type="Pfam" id="PF01979"/>
    </source>
</evidence>
<dbReference type="SUPFAM" id="SSF51556">
    <property type="entry name" value="Metallo-dependent hydrolases"/>
    <property type="match status" value="1"/>
</dbReference>
<dbReference type="Pfam" id="PF01979">
    <property type="entry name" value="Amidohydro_1"/>
    <property type="match status" value="1"/>
</dbReference>
<dbReference type="GO" id="GO:0005737">
    <property type="term" value="C:cytoplasm"/>
    <property type="evidence" value="ECO:0007669"/>
    <property type="project" value="TreeGrafter"/>
</dbReference>
<dbReference type="InterPro" id="IPR032466">
    <property type="entry name" value="Metal_Hydrolase"/>
</dbReference>
<sequence length="965" mass="104605">MEKFGALPRPVGTLRHGRSSIRTILPIAVALACFLFLVYGFAFGQGIKFWEAYSRARLSPQAAAAVSRCRSIQAKPAPPLDFAKRSQSDRFAPGTKPILLKNAKIWTGEKNGTEVVHADILLDKGLIKGIGQTNLAKILKSYKDDIEVIDVKNAWVTPGIVDLHSHLGDASSPELDGASGDDNSLHGPILPWLRALDGLNTHDDSYRLSIAGGVTTALILPGSANAIAYVMHIVIAGGQGFTIKLRTTAERSPTSMLLEPPYQINNSFPDPDLPLRWRQMKHACGENPSRVYGNTRMDTIWAFREAYNKARQLKNSQDVYCSKVNAGKYEEIATTPFPEDLQWESLVDVLRGRVKVQVHCYEAVDLDDIVRLSNEFEFPIAAFHHAHEAYLVPNVLKQAYDHPPAVAMFATNARYKREAYRGSEFAPRILAENGLKVVMKSDHPVLDSRYLLFEAQQAYVYGLPDNLALAAVTSTPAEIMGMSHRVGYVKEGWDADLVIWDSHPLSLGATPVQVFIDGISQLSSPHVTRKPDVFQRTPKVPNFDKEAKAAIKYEGLPPLEPKKAKADVVIFANVANVYQRVYDDIKEVFSADEKQELGTVVVENGKLTCSGSSLACLSSSLLERAEVIDLRGGSITPGLTTFGSNLGLQEIDGEPSTGDGLVFDPLTHKVPSILGGDATLIQAIDGLQFGGRDALLAYRAGVVSAITAPRGRGFYAGLSTSFSTGALNKLEEGAIIQDVNALHVSVRHFGTSPSVSTQIGALRTLLLDPPKGSAGKWFHDVAEGKVTLVVDADSADIIATLILLKREVEDKTGNTILLTITGALEAHLLAKELAEAKVGIIQVPSRPFPTVWDRRRILPGHPLSEESSIQVLLKYNVTVGIGIEESWSARNTGFDIGWLAIDAGGSITKAQAIALGSTNVEKLLGGKVETSEAHELVATEGGDLFDLGSRVRAVISPRRGLVDLL</sequence>
<comment type="caution">
    <text evidence="3">The sequence shown here is derived from an EMBL/GenBank/DDBJ whole genome shotgun (WGS) entry which is preliminary data.</text>
</comment>
<evidence type="ECO:0000313" key="4">
    <source>
        <dbReference type="Proteomes" id="UP000309038"/>
    </source>
</evidence>
<dbReference type="PROSITE" id="PS51257">
    <property type="entry name" value="PROKAR_LIPOPROTEIN"/>
    <property type="match status" value="1"/>
</dbReference>
<dbReference type="InterPro" id="IPR050138">
    <property type="entry name" value="DHOase/Allantoinase_Hydrolase"/>
</dbReference>
<dbReference type="GO" id="GO:0006145">
    <property type="term" value="P:purine nucleobase catabolic process"/>
    <property type="evidence" value="ECO:0007669"/>
    <property type="project" value="TreeGrafter"/>
</dbReference>
<organism evidence="3 4">
    <name type="scientific">Hermanssonia centrifuga</name>
    <dbReference type="NCBI Taxonomy" id="98765"/>
    <lineage>
        <taxon>Eukaryota</taxon>
        <taxon>Fungi</taxon>
        <taxon>Dikarya</taxon>
        <taxon>Basidiomycota</taxon>
        <taxon>Agaricomycotina</taxon>
        <taxon>Agaricomycetes</taxon>
        <taxon>Polyporales</taxon>
        <taxon>Meruliaceae</taxon>
        <taxon>Hermanssonia</taxon>
    </lineage>
</organism>
<dbReference type="PANTHER" id="PTHR43668">
    <property type="entry name" value="ALLANTOINASE"/>
    <property type="match status" value="1"/>
</dbReference>
<evidence type="ECO:0000313" key="3">
    <source>
        <dbReference type="EMBL" id="THG99931.1"/>
    </source>
</evidence>
<dbReference type="GO" id="GO:0004038">
    <property type="term" value="F:allantoinase activity"/>
    <property type="evidence" value="ECO:0007669"/>
    <property type="project" value="TreeGrafter"/>
</dbReference>
<protein>
    <recommendedName>
        <fullName evidence="2">Amidohydrolase-related domain-containing protein</fullName>
    </recommendedName>
</protein>
<dbReference type="PANTHER" id="PTHR43668:SF5">
    <property type="entry name" value="AMIDOHYDROLASE 3 DOMAIN-CONTAINING PROTEIN"/>
    <property type="match status" value="1"/>
</dbReference>
<dbReference type="Gene3D" id="3.20.20.140">
    <property type="entry name" value="Metal-dependent hydrolases"/>
    <property type="match status" value="2"/>
</dbReference>
<dbReference type="InterPro" id="IPR011059">
    <property type="entry name" value="Metal-dep_hydrolase_composite"/>
</dbReference>
<gene>
    <name evidence="3" type="ORF">EW026_g2509</name>
</gene>
<accession>A0A4S4KN18</accession>
<keyword evidence="1" id="KW-0812">Transmembrane</keyword>
<dbReference type="AlphaFoldDB" id="A0A4S4KN18"/>
<keyword evidence="4" id="KW-1185">Reference proteome</keyword>
<dbReference type="InterPro" id="IPR006680">
    <property type="entry name" value="Amidohydro-rel"/>
</dbReference>